<evidence type="ECO:0000313" key="4">
    <source>
        <dbReference type="EMBL" id="NBC37909.1"/>
    </source>
</evidence>
<evidence type="ECO:0000256" key="1">
    <source>
        <dbReference type="ARBA" id="ARBA00008857"/>
    </source>
</evidence>
<keyword evidence="5" id="KW-1185">Reference proteome</keyword>
<comment type="caution">
    <text evidence="4">The sequence shown here is derived from an EMBL/GenBank/DDBJ whole genome shotgun (WGS) entry which is preliminary data.</text>
</comment>
<dbReference type="PANTHER" id="PTHR30629">
    <property type="entry name" value="PROPHAGE INTEGRASE"/>
    <property type="match status" value="1"/>
</dbReference>
<dbReference type="Proteomes" id="UP000753724">
    <property type="component" value="Unassembled WGS sequence"/>
</dbReference>
<evidence type="ECO:0000313" key="5">
    <source>
        <dbReference type="Proteomes" id="UP000753724"/>
    </source>
</evidence>
<comment type="similarity">
    <text evidence="1">Belongs to the 'phage' integrase family.</text>
</comment>
<dbReference type="GO" id="GO:0003677">
    <property type="term" value="F:DNA binding"/>
    <property type="evidence" value="ECO:0007669"/>
    <property type="project" value="UniProtKB-KW"/>
</dbReference>
<dbReference type="InterPro" id="IPR038488">
    <property type="entry name" value="Integrase_DNA-bd_sf"/>
</dbReference>
<evidence type="ECO:0000259" key="3">
    <source>
        <dbReference type="Pfam" id="PF13356"/>
    </source>
</evidence>
<dbReference type="PANTHER" id="PTHR30629:SF9">
    <property type="entry name" value="PROTEIN INTB-RELATED"/>
    <property type="match status" value="1"/>
</dbReference>
<feature type="domain" description="Integrase DNA-binding" evidence="3">
    <location>
        <begin position="3"/>
        <end position="88"/>
    </location>
</feature>
<dbReference type="RefSeq" id="WP_161720434.1">
    <property type="nucleotide sequence ID" value="NZ_JAAAPO010000007.1"/>
</dbReference>
<sequence>MALKDAEIRAFQAGITPVKKADAKGLYIEIFPNGSKLWRLKFRVAGKEKRLALGAYPEVSLAEARKRRDAARAELDMGKDPALERKREKAALTHVAHAFFESQSS</sequence>
<reference evidence="5" key="1">
    <citation type="submission" date="2020-01" db="EMBL/GenBank/DDBJ databases">
        <title>Sphingomonas sp. strain CSW-10.</title>
        <authorList>
            <person name="Chen W.-M."/>
        </authorList>
    </citation>
    <scope>NUCLEOTIDE SEQUENCE [LARGE SCALE GENOMIC DNA]</scope>
    <source>
        <strain evidence="5">FSY-8</strain>
    </source>
</reference>
<proteinExistence type="inferred from homology"/>
<keyword evidence="4" id="KW-0238">DNA-binding</keyword>
<dbReference type="EMBL" id="JAAAPO010000007">
    <property type="protein sequence ID" value="NBC37909.1"/>
    <property type="molecule type" value="Genomic_DNA"/>
</dbReference>
<dbReference type="InterPro" id="IPR025166">
    <property type="entry name" value="Integrase_DNA_bind_dom"/>
</dbReference>
<dbReference type="InterPro" id="IPR050808">
    <property type="entry name" value="Phage_Integrase"/>
</dbReference>
<evidence type="ECO:0000256" key="2">
    <source>
        <dbReference type="ARBA" id="ARBA00022908"/>
    </source>
</evidence>
<dbReference type="Gene3D" id="3.30.160.390">
    <property type="entry name" value="Integrase, DNA-binding domain"/>
    <property type="match status" value="1"/>
</dbReference>
<organism evidence="4 5">
    <name type="scientific">Novosphingobium ovatum</name>
    <dbReference type="NCBI Taxonomy" id="1908523"/>
    <lineage>
        <taxon>Bacteria</taxon>
        <taxon>Pseudomonadati</taxon>
        <taxon>Pseudomonadota</taxon>
        <taxon>Alphaproteobacteria</taxon>
        <taxon>Sphingomonadales</taxon>
        <taxon>Sphingomonadaceae</taxon>
        <taxon>Novosphingobium</taxon>
    </lineage>
</organism>
<keyword evidence="2" id="KW-0229">DNA integration</keyword>
<dbReference type="Pfam" id="PF13356">
    <property type="entry name" value="Arm-DNA-bind_3"/>
    <property type="match status" value="1"/>
</dbReference>
<gene>
    <name evidence="4" type="ORF">GTZ99_15245</name>
</gene>
<accession>A0ABW9XHF9</accession>
<name>A0ABW9XHF9_9SPHN</name>
<protein>
    <submittedName>
        <fullName evidence="4">Integrase arm-type DNA-binding domain-containing protein</fullName>
    </submittedName>
</protein>